<reference evidence="2" key="1">
    <citation type="journal article" date="2019" name="Sci. Rep.">
        <title>Draft genome of Tanacetum cinerariifolium, the natural source of mosquito coil.</title>
        <authorList>
            <person name="Yamashiro T."/>
            <person name="Shiraishi A."/>
            <person name="Satake H."/>
            <person name="Nakayama K."/>
        </authorList>
    </citation>
    <scope>NUCLEOTIDE SEQUENCE</scope>
</reference>
<comment type="caution">
    <text evidence="2">The sequence shown here is derived from an EMBL/GenBank/DDBJ whole genome shotgun (WGS) entry which is preliminary data.</text>
</comment>
<feature type="region of interest" description="Disordered" evidence="1">
    <location>
        <begin position="319"/>
        <end position="340"/>
    </location>
</feature>
<dbReference type="EMBL" id="BKCJ010008052">
    <property type="protein sequence ID" value="GEU80305.1"/>
    <property type="molecule type" value="Genomic_DNA"/>
</dbReference>
<evidence type="ECO:0000313" key="2">
    <source>
        <dbReference type="EMBL" id="GEU80305.1"/>
    </source>
</evidence>
<sequence>MRNGGICFHFQKEQEEQTAQSFTPYWNSPMIDDEEVLLAREKLMEAIQTFLQKFSRYPFGAMPKVLLIAWERLSEIKHAFTDKQYQPEEIQELMSKLLEDVRNINEELSDYTNSSSWNRPIFYDNDEHSKEYLENSSKAITLVLPTEEPNNSLNMEDEHLSTILETESDELIKSSVENLVPIPSESEVTSDNENSLFDSSSKVDYLEELSGELIPTSIINDEHIKREHEEYINLMEKLLTINAFPRPLENFHANTIIETLSTSPILVEDSDSLREEIDIFTGTDDLMPPGIESDDYDSKGNIHFLEELLRNDSIPLLENESSNFDHHDDPSFPHPPPKPPDVEVFFDFEPNSGELISTVMNKIDELNEMNVLTQGEVSSLLLSIGNEDTIFDPGIST</sequence>
<dbReference type="AlphaFoldDB" id="A0A6L2N6M1"/>
<gene>
    <name evidence="2" type="ORF">Tci_052283</name>
</gene>
<name>A0A6L2N6M1_TANCI</name>
<evidence type="ECO:0000256" key="1">
    <source>
        <dbReference type="SAM" id="MobiDB-lite"/>
    </source>
</evidence>
<organism evidence="2">
    <name type="scientific">Tanacetum cinerariifolium</name>
    <name type="common">Dalmatian daisy</name>
    <name type="synonym">Chrysanthemum cinerariifolium</name>
    <dbReference type="NCBI Taxonomy" id="118510"/>
    <lineage>
        <taxon>Eukaryota</taxon>
        <taxon>Viridiplantae</taxon>
        <taxon>Streptophyta</taxon>
        <taxon>Embryophyta</taxon>
        <taxon>Tracheophyta</taxon>
        <taxon>Spermatophyta</taxon>
        <taxon>Magnoliopsida</taxon>
        <taxon>eudicotyledons</taxon>
        <taxon>Gunneridae</taxon>
        <taxon>Pentapetalae</taxon>
        <taxon>asterids</taxon>
        <taxon>campanulids</taxon>
        <taxon>Asterales</taxon>
        <taxon>Asteraceae</taxon>
        <taxon>Asteroideae</taxon>
        <taxon>Anthemideae</taxon>
        <taxon>Anthemidinae</taxon>
        <taxon>Tanacetum</taxon>
    </lineage>
</organism>
<protein>
    <recommendedName>
        <fullName evidence="3">Reverse transcriptase domain-containing protein</fullName>
    </recommendedName>
</protein>
<evidence type="ECO:0008006" key="3">
    <source>
        <dbReference type="Google" id="ProtNLM"/>
    </source>
</evidence>
<proteinExistence type="predicted"/>
<accession>A0A6L2N6M1</accession>